<proteinExistence type="predicted"/>
<reference evidence="1" key="1">
    <citation type="submission" date="2014-09" db="EMBL/GenBank/DDBJ databases">
        <authorList>
            <person name="Magalhaes I.L.F."/>
            <person name="Oliveira U."/>
            <person name="Santos F.R."/>
            <person name="Vidigal T.H.D.A."/>
            <person name="Brescovit A.D."/>
            <person name="Santos A.J."/>
        </authorList>
    </citation>
    <scope>NUCLEOTIDE SEQUENCE</scope>
    <source>
        <tissue evidence="1">Shoot tissue taken approximately 20 cm above the soil surface</tissue>
    </source>
</reference>
<dbReference type="AlphaFoldDB" id="A0A0A8ZIL8"/>
<dbReference type="EMBL" id="GBRH01259274">
    <property type="protein sequence ID" value="JAD38621.1"/>
    <property type="molecule type" value="Transcribed_RNA"/>
</dbReference>
<name>A0A0A8ZIL8_ARUDO</name>
<accession>A0A0A8ZIL8</accession>
<reference evidence="1" key="2">
    <citation type="journal article" date="2015" name="Data Brief">
        <title>Shoot transcriptome of the giant reed, Arundo donax.</title>
        <authorList>
            <person name="Barrero R.A."/>
            <person name="Guerrero F.D."/>
            <person name="Moolhuijzen P."/>
            <person name="Goolsby J.A."/>
            <person name="Tidwell J."/>
            <person name="Bellgard S.E."/>
            <person name="Bellgard M.I."/>
        </authorList>
    </citation>
    <scope>NUCLEOTIDE SEQUENCE</scope>
    <source>
        <tissue evidence="1">Shoot tissue taken approximately 20 cm above the soil surface</tissue>
    </source>
</reference>
<protein>
    <submittedName>
        <fullName evidence="1">Uncharacterized protein</fullName>
    </submittedName>
</protein>
<sequence>MHSGSPKRGLDTGGPESCTTVFRIITAMYYFSRCVS</sequence>
<organism evidence="1">
    <name type="scientific">Arundo donax</name>
    <name type="common">Giant reed</name>
    <name type="synonym">Donax arundinaceus</name>
    <dbReference type="NCBI Taxonomy" id="35708"/>
    <lineage>
        <taxon>Eukaryota</taxon>
        <taxon>Viridiplantae</taxon>
        <taxon>Streptophyta</taxon>
        <taxon>Embryophyta</taxon>
        <taxon>Tracheophyta</taxon>
        <taxon>Spermatophyta</taxon>
        <taxon>Magnoliopsida</taxon>
        <taxon>Liliopsida</taxon>
        <taxon>Poales</taxon>
        <taxon>Poaceae</taxon>
        <taxon>PACMAD clade</taxon>
        <taxon>Arundinoideae</taxon>
        <taxon>Arundineae</taxon>
        <taxon>Arundo</taxon>
    </lineage>
</organism>
<evidence type="ECO:0000313" key="1">
    <source>
        <dbReference type="EMBL" id="JAD38621.1"/>
    </source>
</evidence>